<dbReference type="Pfam" id="PF02632">
    <property type="entry name" value="BioY"/>
    <property type="match status" value="1"/>
</dbReference>
<keyword evidence="2" id="KW-0813">Transport</keyword>
<dbReference type="EMBL" id="JTHE03000062">
    <property type="protein sequence ID" value="MCM1983494.1"/>
    <property type="molecule type" value="Genomic_DNA"/>
</dbReference>
<proteinExistence type="inferred from homology"/>
<evidence type="ECO:0000256" key="3">
    <source>
        <dbReference type="SAM" id="Phobius"/>
    </source>
</evidence>
<dbReference type="PIRSF" id="PIRSF016661">
    <property type="entry name" value="BioY"/>
    <property type="match status" value="1"/>
</dbReference>
<feature type="transmembrane region" description="Helical" evidence="3">
    <location>
        <begin position="9"/>
        <end position="31"/>
    </location>
</feature>
<feature type="transmembrane region" description="Helical" evidence="3">
    <location>
        <begin position="43"/>
        <end position="62"/>
    </location>
</feature>
<comment type="subcellular location">
    <subcellularLocation>
        <location evidence="2">Cell membrane</location>
        <topology evidence="2">Multi-pass membrane protein</topology>
    </subcellularLocation>
</comment>
<gene>
    <name evidence="4" type="ORF">QQ91_0011765</name>
</gene>
<evidence type="ECO:0000313" key="4">
    <source>
        <dbReference type="EMBL" id="MCM1983494.1"/>
    </source>
</evidence>
<reference evidence="4 5" key="1">
    <citation type="journal article" date="2015" name="Genome Announc.">
        <title>Draft Genome Sequence of Filamentous Marine Cyanobacterium Lyngbya confervoides Strain BDU141951.</title>
        <authorList>
            <person name="Chandrababunaidu M.M."/>
            <person name="Sen D."/>
            <person name="Tripathy S."/>
        </authorList>
    </citation>
    <scope>NUCLEOTIDE SEQUENCE [LARGE SCALE GENOMIC DNA]</scope>
    <source>
        <strain evidence="4 5">BDU141951</strain>
    </source>
</reference>
<dbReference type="InterPro" id="IPR003784">
    <property type="entry name" value="BioY"/>
</dbReference>
<feature type="transmembrane region" description="Helical" evidence="3">
    <location>
        <begin position="74"/>
        <end position="95"/>
    </location>
</feature>
<keyword evidence="2" id="KW-1003">Cell membrane</keyword>
<keyword evidence="2 3" id="KW-0472">Membrane</keyword>
<comment type="caution">
    <text evidence="4">The sequence shown here is derived from an EMBL/GenBank/DDBJ whole genome shotgun (WGS) entry which is preliminary data.</text>
</comment>
<dbReference type="GO" id="GO:0015225">
    <property type="term" value="F:biotin transmembrane transporter activity"/>
    <property type="evidence" value="ECO:0007669"/>
    <property type="project" value="UniProtKB-UniRule"/>
</dbReference>
<keyword evidence="3" id="KW-0812">Transmembrane</keyword>
<evidence type="ECO:0000256" key="2">
    <source>
        <dbReference type="PIRNR" id="PIRNR016661"/>
    </source>
</evidence>
<evidence type="ECO:0000256" key="1">
    <source>
        <dbReference type="ARBA" id="ARBA00010692"/>
    </source>
</evidence>
<keyword evidence="3" id="KW-1133">Transmembrane helix</keyword>
<comment type="similarity">
    <text evidence="1 2">Belongs to the BioY family.</text>
</comment>
<feature type="transmembrane region" description="Helical" evidence="3">
    <location>
        <begin position="101"/>
        <end position="119"/>
    </location>
</feature>
<dbReference type="Gene3D" id="1.10.1760.20">
    <property type="match status" value="1"/>
</dbReference>
<sequence length="195" mass="20976">MVLSAFDQFLWAIIGLLLTISGVFIEVAIPIPLLTWPIDLSEISTETLGVTLQLGAVLFVACMGGRNAAALSQIAYLALGLSGFQVFAQGGGLSYFREPTFGYLLGFLLGAWVCGDLAFRLARKIESLMVSALAGLGIIHGCGVVYFSLLALVRQLPGGWWSTFLNYSLLPLPGQLIILCAVVFCSLLLRKILLY</sequence>
<organism evidence="4 5">
    <name type="scientific">Lyngbya confervoides BDU141951</name>
    <dbReference type="NCBI Taxonomy" id="1574623"/>
    <lineage>
        <taxon>Bacteria</taxon>
        <taxon>Bacillati</taxon>
        <taxon>Cyanobacteriota</taxon>
        <taxon>Cyanophyceae</taxon>
        <taxon>Oscillatoriophycideae</taxon>
        <taxon>Oscillatoriales</taxon>
        <taxon>Microcoleaceae</taxon>
        <taxon>Lyngbya</taxon>
    </lineage>
</organism>
<dbReference type="RefSeq" id="WP_166282261.1">
    <property type="nucleotide sequence ID" value="NZ_JTHE03000062.1"/>
</dbReference>
<dbReference type="AlphaFoldDB" id="A0ABD4T4P9"/>
<keyword evidence="5" id="KW-1185">Reference proteome</keyword>
<dbReference type="GO" id="GO:0005886">
    <property type="term" value="C:plasma membrane"/>
    <property type="evidence" value="ECO:0007669"/>
    <property type="project" value="UniProtKB-SubCell"/>
</dbReference>
<dbReference type="PANTHER" id="PTHR34295:SF1">
    <property type="entry name" value="BIOTIN TRANSPORTER BIOY"/>
    <property type="match status" value="1"/>
</dbReference>
<name>A0ABD4T4P9_9CYAN</name>
<protein>
    <recommendedName>
        <fullName evidence="2">Biotin transporter</fullName>
    </recommendedName>
</protein>
<dbReference type="PANTHER" id="PTHR34295">
    <property type="entry name" value="BIOTIN TRANSPORTER BIOY"/>
    <property type="match status" value="1"/>
</dbReference>
<dbReference type="Proteomes" id="UP000031561">
    <property type="component" value="Unassembled WGS sequence"/>
</dbReference>
<evidence type="ECO:0000313" key="5">
    <source>
        <dbReference type="Proteomes" id="UP000031561"/>
    </source>
</evidence>
<accession>A0ABD4T4P9</accession>
<feature type="transmembrane region" description="Helical" evidence="3">
    <location>
        <begin position="131"/>
        <end position="152"/>
    </location>
</feature>
<feature type="transmembrane region" description="Helical" evidence="3">
    <location>
        <begin position="172"/>
        <end position="189"/>
    </location>
</feature>